<keyword evidence="2" id="KW-0732">Signal</keyword>
<dbReference type="InterPro" id="IPR011426">
    <property type="entry name" value="CamS"/>
</dbReference>
<evidence type="ECO:0000256" key="1">
    <source>
        <dbReference type="SAM" id="MobiDB-lite"/>
    </source>
</evidence>
<reference evidence="3 4" key="1">
    <citation type="submission" date="2017-09" db="EMBL/GenBank/DDBJ databases">
        <title>Bacterial strain isolated from the female urinary microbiota.</title>
        <authorList>
            <person name="Thomas-White K."/>
            <person name="Kumar N."/>
            <person name="Forster S."/>
            <person name="Putonti C."/>
            <person name="Lawley T."/>
            <person name="Wolfe A.J."/>
        </authorList>
    </citation>
    <scope>NUCLEOTIDE SEQUENCE [LARGE SCALE GENOMIC DNA]</scope>
    <source>
        <strain evidence="3 4">UMB0683</strain>
    </source>
</reference>
<feature type="region of interest" description="Disordered" evidence="1">
    <location>
        <begin position="112"/>
        <end position="132"/>
    </location>
</feature>
<proteinExistence type="predicted"/>
<dbReference type="CDD" id="cd13441">
    <property type="entry name" value="CamS_repeat_1"/>
    <property type="match status" value="1"/>
</dbReference>
<dbReference type="AlphaFoldDB" id="A0A2J6NMZ5"/>
<feature type="signal peptide" evidence="2">
    <location>
        <begin position="1"/>
        <end position="22"/>
    </location>
</feature>
<organism evidence="3 4">
    <name type="scientific">Limosilactobacillus pontis</name>
    <dbReference type="NCBI Taxonomy" id="35787"/>
    <lineage>
        <taxon>Bacteria</taxon>
        <taxon>Bacillati</taxon>
        <taxon>Bacillota</taxon>
        <taxon>Bacilli</taxon>
        <taxon>Lactobacillales</taxon>
        <taxon>Lactobacillaceae</taxon>
        <taxon>Limosilactobacillus</taxon>
    </lineage>
</organism>
<dbReference type="PIRSF" id="PIRSF012509">
    <property type="entry name" value="CamS"/>
    <property type="match status" value="1"/>
</dbReference>
<dbReference type="Gene3D" id="3.10.570.10">
    <property type="entry name" value="sex pheromone staph- cam373 precursor domain"/>
    <property type="match status" value="1"/>
</dbReference>
<dbReference type="RefSeq" id="WP_104688589.1">
    <property type="nucleotide sequence ID" value="NZ_JBKTHY010000006.1"/>
</dbReference>
<feature type="chain" id="PRO_5038568392" evidence="2">
    <location>
        <begin position="23"/>
        <end position="374"/>
    </location>
</feature>
<sequence>MNAKMKKITAATMILMSSLILASCGFGGHSSSSKDYTTTGSGGGNYQGVIQNGRYKTSKARGINVSQNDNQYNLKSFENGLTQVSKRVFSPKNYIFQEGQYLDSSTIEDWLGRKTKNNPSGLNPAEGKRSNPNPIYVQQIEEQDYMEESGNSMKLKGMTIGIGINSEYNYKKKDDGPSFTKKISDAEVKRQGEIAAAKVLKRVRQKSGVGNIPIVIALYKQAPDDSLVGGSFFAYSKNSGDKISNWHKLDYKTVVLPKASGTSNSTGSASQTDSDSFSNFKSQIQSFFPNLSGVTAQAQYKNGQLDGMHITVTTQFYSQSEITSFTQYIARAAKKYLPNGIPIDIRIQSDSEMQAIVYRDAGSDTFRTHILTSY</sequence>
<dbReference type="PROSITE" id="PS51257">
    <property type="entry name" value="PROKAR_LIPOPROTEIN"/>
    <property type="match status" value="1"/>
</dbReference>
<gene>
    <name evidence="3" type="ORF">CK797_04530</name>
</gene>
<dbReference type="Pfam" id="PF07537">
    <property type="entry name" value="CamS"/>
    <property type="match status" value="1"/>
</dbReference>
<dbReference type="OrthoDB" id="9795361at2"/>
<evidence type="ECO:0000313" key="3">
    <source>
        <dbReference type="EMBL" id="PMB82698.1"/>
    </source>
</evidence>
<dbReference type="EMBL" id="PNFV01000004">
    <property type="protein sequence ID" value="PMB82698.1"/>
    <property type="molecule type" value="Genomic_DNA"/>
</dbReference>
<dbReference type="CDD" id="cd13440">
    <property type="entry name" value="CamS_repeat_2"/>
    <property type="match status" value="1"/>
</dbReference>
<evidence type="ECO:0000313" key="4">
    <source>
        <dbReference type="Proteomes" id="UP000239920"/>
    </source>
</evidence>
<name>A0A2J6NMZ5_9LACO</name>
<comment type="caution">
    <text evidence="3">The sequence shown here is derived from an EMBL/GenBank/DDBJ whole genome shotgun (WGS) entry which is preliminary data.</text>
</comment>
<protein>
    <submittedName>
        <fullName evidence="3">CamS family sex pheromone protein</fullName>
    </submittedName>
</protein>
<dbReference type="Proteomes" id="UP000239920">
    <property type="component" value="Unassembled WGS sequence"/>
</dbReference>
<accession>A0A2J6NMZ5</accession>
<evidence type="ECO:0000256" key="2">
    <source>
        <dbReference type="SAM" id="SignalP"/>
    </source>
</evidence>